<protein>
    <submittedName>
        <fullName evidence="1">Uncharacterized protein</fullName>
    </submittedName>
</protein>
<organism evidence="1 2">
    <name type="scientific">Cadophora malorum</name>
    <dbReference type="NCBI Taxonomy" id="108018"/>
    <lineage>
        <taxon>Eukaryota</taxon>
        <taxon>Fungi</taxon>
        <taxon>Dikarya</taxon>
        <taxon>Ascomycota</taxon>
        <taxon>Pezizomycotina</taxon>
        <taxon>Leotiomycetes</taxon>
        <taxon>Helotiales</taxon>
        <taxon>Ploettnerulaceae</taxon>
        <taxon>Cadophora</taxon>
    </lineage>
</organism>
<comment type="caution">
    <text evidence="1">The sequence shown here is derived from an EMBL/GenBank/DDBJ whole genome shotgun (WGS) entry which is preliminary data.</text>
</comment>
<feature type="non-terminal residue" evidence="1">
    <location>
        <position position="82"/>
    </location>
</feature>
<dbReference type="EMBL" id="JAFJYH010000531">
    <property type="protein sequence ID" value="KAG4411056.1"/>
    <property type="molecule type" value="Genomic_DNA"/>
</dbReference>
<reference evidence="1" key="1">
    <citation type="submission" date="2021-02" db="EMBL/GenBank/DDBJ databases">
        <title>Genome sequence Cadophora malorum strain M34.</title>
        <authorList>
            <person name="Stefanovic E."/>
            <person name="Vu D."/>
            <person name="Scully C."/>
            <person name="Dijksterhuis J."/>
            <person name="Roader J."/>
            <person name="Houbraken J."/>
        </authorList>
    </citation>
    <scope>NUCLEOTIDE SEQUENCE</scope>
    <source>
        <strain evidence="1">M34</strain>
    </source>
</reference>
<sequence>MASQPLSCQLCAIPFALGRVRTFHEPLTSSLDALTGSPYHLQDATNSRCSRYPADSGCKNIAVEEPHDVHAESRWQHLAGEG</sequence>
<name>A0A8H7VY51_9HELO</name>
<keyword evidence="2" id="KW-1185">Reference proteome</keyword>
<dbReference type="Proteomes" id="UP000664132">
    <property type="component" value="Unassembled WGS sequence"/>
</dbReference>
<evidence type="ECO:0000313" key="2">
    <source>
        <dbReference type="Proteomes" id="UP000664132"/>
    </source>
</evidence>
<proteinExistence type="predicted"/>
<gene>
    <name evidence="1" type="ORF">IFR04_015815</name>
</gene>
<evidence type="ECO:0000313" key="1">
    <source>
        <dbReference type="EMBL" id="KAG4411056.1"/>
    </source>
</evidence>
<accession>A0A8H7VY51</accession>
<dbReference type="AlphaFoldDB" id="A0A8H7VY51"/>